<dbReference type="InterPro" id="IPR021555">
    <property type="entry name" value="DUF3000"/>
</dbReference>
<organism evidence="1 2">
    <name type="scientific">Aeromicrobium phragmitis</name>
    <dbReference type="NCBI Taxonomy" id="2478914"/>
    <lineage>
        <taxon>Bacteria</taxon>
        <taxon>Bacillati</taxon>
        <taxon>Actinomycetota</taxon>
        <taxon>Actinomycetes</taxon>
        <taxon>Propionibacteriales</taxon>
        <taxon>Nocardioidaceae</taxon>
        <taxon>Aeromicrobium</taxon>
    </lineage>
</organism>
<comment type="caution">
    <text evidence="1">The sequence shown here is derived from an EMBL/GenBank/DDBJ whole genome shotgun (WGS) entry which is preliminary data.</text>
</comment>
<dbReference type="Proteomes" id="UP000282515">
    <property type="component" value="Unassembled WGS sequence"/>
</dbReference>
<proteinExistence type="predicted"/>
<protein>
    <submittedName>
        <fullName evidence="1">DUF3000 domain-containing protein</fullName>
    </submittedName>
</protein>
<name>A0A3L8PIZ6_9ACTN</name>
<sequence length="199" mass="21261">MAARSEIDGVPAAFARAVEQIMRAHARPELTVEVMPPPQRIAPYAHAISGDLTVDDEDVATGRFICLHDPAGHDAWQSTFRCVTFAKADIDIEMAADPMLTEVGWSWLTDALEAVGAHHHAASGSVTVVRSDSFGQMAEDGSSAQIEVRASWSPAENDDLGPHADAWMHLLAELAGLPPVAPGIVPLRRTGRRGSGVVR</sequence>
<accession>A0A3L8PIZ6</accession>
<keyword evidence="2" id="KW-1185">Reference proteome</keyword>
<evidence type="ECO:0000313" key="1">
    <source>
        <dbReference type="EMBL" id="RLV55317.1"/>
    </source>
</evidence>
<dbReference type="OrthoDB" id="3210980at2"/>
<dbReference type="RefSeq" id="WP_121794657.1">
    <property type="nucleotide sequence ID" value="NZ_RDBF01000008.1"/>
</dbReference>
<dbReference type="Pfam" id="PF11452">
    <property type="entry name" value="DUF3000"/>
    <property type="match status" value="1"/>
</dbReference>
<dbReference type="AlphaFoldDB" id="A0A3L8PIZ6"/>
<reference evidence="1 2" key="1">
    <citation type="submission" date="2018-10" db="EMBL/GenBank/DDBJ databases">
        <title>Aeromicrobium sp. 9W16Y-2 whole genome shotgun sequence.</title>
        <authorList>
            <person name="Li F."/>
        </authorList>
    </citation>
    <scope>NUCLEOTIDE SEQUENCE [LARGE SCALE GENOMIC DNA]</scope>
    <source>
        <strain evidence="1 2">9W16Y-2</strain>
    </source>
</reference>
<dbReference type="EMBL" id="RDBF01000008">
    <property type="protein sequence ID" value="RLV55317.1"/>
    <property type="molecule type" value="Genomic_DNA"/>
</dbReference>
<evidence type="ECO:0000313" key="2">
    <source>
        <dbReference type="Proteomes" id="UP000282515"/>
    </source>
</evidence>
<gene>
    <name evidence="1" type="ORF">D9V41_11170</name>
</gene>